<comment type="caution">
    <text evidence="2">The sequence shown here is derived from an EMBL/GenBank/DDBJ whole genome shotgun (WGS) entry which is preliminary data.</text>
</comment>
<evidence type="ECO:0000256" key="1">
    <source>
        <dbReference type="SAM" id="SignalP"/>
    </source>
</evidence>
<sequence length="69" mass="7376">MQIKHLFAVALTLALTSGNPGDCTKDSNVGADCVFGSLDDFEGNCDRFGECIPREEKCTVDDGDCFIAV</sequence>
<proteinExistence type="predicted"/>
<keyword evidence="1" id="KW-0732">Signal</keyword>
<feature type="chain" id="PRO_5042506685" evidence="1">
    <location>
        <begin position="19"/>
        <end position="69"/>
    </location>
</feature>
<dbReference type="AlphaFoldDB" id="A0AAI8YNC2"/>
<protein>
    <submittedName>
        <fullName evidence="2">Uu.00g065810.m01.CDS01</fullName>
    </submittedName>
</protein>
<accession>A0AAI8YNC2</accession>
<feature type="signal peptide" evidence="1">
    <location>
        <begin position="1"/>
        <end position="18"/>
    </location>
</feature>
<evidence type="ECO:0000313" key="3">
    <source>
        <dbReference type="Proteomes" id="UP001295740"/>
    </source>
</evidence>
<reference evidence="2" key="1">
    <citation type="submission" date="2023-10" db="EMBL/GenBank/DDBJ databases">
        <authorList>
            <person name="Hackl T."/>
        </authorList>
    </citation>
    <scope>NUCLEOTIDE SEQUENCE</scope>
</reference>
<gene>
    <name evidence="2" type="ORF">KHLLAP_LOCUS11424</name>
</gene>
<evidence type="ECO:0000313" key="2">
    <source>
        <dbReference type="EMBL" id="CAJ2510956.1"/>
    </source>
</evidence>
<keyword evidence="3" id="KW-1185">Reference proteome</keyword>
<dbReference type="EMBL" id="CAUWAG010000018">
    <property type="protein sequence ID" value="CAJ2510956.1"/>
    <property type="molecule type" value="Genomic_DNA"/>
</dbReference>
<name>A0AAI8YNC2_9PEZI</name>
<organism evidence="2 3">
    <name type="scientific">Anthostomella pinea</name>
    <dbReference type="NCBI Taxonomy" id="933095"/>
    <lineage>
        <taxon>Eukaryota</taxon>
        <taxon>Fungi</taxon>
        <taxon>Dikarya</taxon>
        <taxon>Ascomycota</taxon>
        <taxon>Pezizomycotina</taxon>
        <taxon>Sordariomycetes</taxon>
        <taxon>Xylariomycetidae</taxon>
        <taxon>Xylariales</taxon>
        <taxon>Xylariaceae</taxon>
        <taxon>Anthostomella</taxon>
    </lineage>
</organism>
<dbReference type="Proteomes" id="UP001295740">
    <property type="component" value="Unassembled WGS sequence"/>
</dbReference>